<comment type="caution">
    <text evidence="2">The sequence shown here is derived from an EMBL/GenBank/DDBJ whole genome shotgun (WGS) entry which is preliminary data.</text>
</comment>
<evidence type="ECO:0000313" key="2">
    <source>
        <dbReference type="EMBL" id="CAF1224915.1"/>
    </source>
</evidence>
<dbReference type="EMBL" id="CAJNOK010015412">
    <property type="protein sequence ID" value="CAF1224915.1"/>
    <property type="molecule type" value="Genomic_DNA"/>
</dbReference>
<gene>
    <name evidence="2" type="ORF">OVA965_LOCUS25097</name>
    <name evidence="3" type="ORF">TMI583_LOCUS25823</name>
</gene>
<name>A0A8S2ES78_9BILA</name>
<protein>
    <submittedName>
        <fullName evidence="2">Uncharacterized protein</fullName>
    </submittedName>
</protein>
<proteinExistence type="predicted"/>
<feature type="compositionally biased region" description="Low complexity" evidence="1">
    <location>
        <begin position="590"/>
        <end position="604"/>
    </location>
</feature>
<evidence type="ECO:0000313" key="4">
    <source>
        <dbReference type="Proteomes" id="UP000677228"/>
    </source>
</evidence>
<dbReference type="AlphaFoldDB" id="A0A8S2ES78"/>
<dbReference type="Proteomes" id="UP000677228">
    <property type="component" value="Unassembled WGS sequence"/>
</dbReference>
<evidence type="ECO:0000256" key="1">
    <source>
        <dbReference type="SAM" id="MobiDB-lite"/>
    </source>
</evidence>
<reference evidence="2" key="1">
    <citation type="submission" date="2021-02" db="EMBL/GenBank/DDBJ databases">
        <authorList>
            <person name="Nowell W R."/>
        </authorList>
    </citation>
    <scope>NUCLEOTIDE SEQUENCE</scope>
</reference>
<dbReference type="Proteomes" id="UP000682733">
    <property type="component" value="Unassembled WGS sequence"/>
</dbReference>
<dbReference type="EMBL" id="CAJOBA010036955">
    <property type="protein sequence ID" value="CAF4033086.1"/>
    <property type="molecule type" value="Genomic_DNA"/>
</dbReference>
<organism evidence="2 4">
    <name type="scientific">Didymodactylos carnosus</name>
    <dbReference type="NCBI Taxonomy" id="1234261"/>
    <lineage>
        <taxon>Eukaryota</taxon>
        <taxon>Metazoa</taxon>
        <taxon>Spiralia</taxon>
        <taxon>Gnathifera</taxon>
        <taxon>Rotifera</taxon>
        <taxon>Eurotatoria</taxon>
        <taxon>Bdelloidea</taxon>
        <taxon>Philodinida</taxon>
        <taxon>Philodinidae</taxon>
        <taxon>Didymodactylos</taxon>
    </lineage>
</organism>
<sequence>MLPVWINERTGLYAVRKRRQWFFDIVVQERIGKEEFLKKLFKQGNESSLCRLAGYPELSTPLSRHLLSQLERSDVVQAKQRLSLLRYEQMTTEIFDQFLSLFKQTGSDVTQRALNYPLLLECAIATNQENVRKVLQWIEKRFANEQLMVIEQFLQSLCTYNNQFQLQVVPYNLETIEAILNLAFNHLQKTSTTLKIIVSYAFALLTRAEHHQNKDERDKLQEFSYNIIKREQIRLKSEGVYHEREDTRLERGDTSQLLLPIDWRTARAHHQDYSPRLSQGADAQSMDDIIMCLPTTFDLNPQELLKQFDLLKTQLNAANAKYVSDAMLAISRKLTDELFLKQYLDFIRNEQFQKLGITANKAVLRLLIQYSSDLTLVASVLKPLWISQPHQDVRACLVATLLHFIGKSSSDDDPCWLILEQAAHDDYLLVVQSLFARFRGESHWPLLRLTNSSYNLLQTFVERIQFKVLDHPTNLEARSYAWLHIDHENCDANKLFEKAKQLSVQFDTKADCCWEAAAGKIISCYGQQKLSSNVIVDLVQSVMSQREQIDSAQNAIDAQHDLPVYHPALSDDEGLLANVIQFEENKEQSLTTSSSLAPSPSTTSRYFKPTPTSNTGFLRGYNSRYEICGLKPVGKSMYFIC</sequence>
<accession>A0A8S2ES78</accession>
<evidence type="ECO:0000313" key="3">
    <source>
        <dbReference type="EMBL" id="CAF4033086.1"/>
    </source>
</evidence>
<feature type="region of interest" description="Disordered" evidence="1">
    <location>
        <begin position="590"/>
        <end position="610"/>
    </location>
</feature>